<dbReference type="Proteomes" id="UP000324897">
    <property type="component" value="Unassembled WGS sequence"/>
</dbReference>
<accession>A0A5J9SG83</accession>
<protein>
    <recommendedName>
        <fullName evidence="4">Myb-like domain-containing protein</fullName>
    </recommendedName>
</protein>
<feature type="non-terminal residue" evidence="2">
    <location>
        <position position="1"/>
    </location>
</feature>
<evidence type="ECO:0000313" key="3">
    <source>
        <dbReference type="Proteomes" id="UP000324897"/>
    </source>
</evidence>
<dbReference type="Gene3D" id="1.20.58.1880">
    <property type="match status" value="1"/>
</dbReference>
<dbReference type="EMBL" id="RWGY01000881">
    <property type="protein sequence ID" value="TVT98310.1"/>
    <property type="molecule type" value="Genomic_DNA"/>
</dbReference>
<evidence type="ECO:0000256" key="1">
    <source>
        <dbReference type="SAM" id="MobiDB-lite"/>
    </source>
</evidence>
<dbReference type="SUPFAM" id="SSF46689">
    <property type="entry name" value="Homeodomain-like"/>
    <property type="match status" value="1"/>
</dbReference>
<proteinExistence type="predicted"/>
<name>A0A5J9SG83_9POAL</name>
<feature type="region of interest" description="Disordered" evidence="1">
    <location>
        <begin position="65"/>
        <end position="92"/>
    </location>
</feature>
<keyword evidence="3" id="KW-1185">Reference proteome</keyword>
<reference evidence="2 3" key="1">
    <citation type="journal article" date="2019" name="Sci. Rep.">
        <title>A high-quality genome of Eragrostis curvula grass provides insights into Poaceae evolution and supports new strategies to enhance forage quality.</title>
        <authorList>
            <person name="Carballo J."/>
            <person name="Santos B.A.C.M."/>
            <person name="Zappacosta D."/>
            <person name="Garbus I."/>
            <person name="Selva J.P."/>
            <person name="Gallo C.A."/>
            <person name="Diaz A."/>
            <person name="Albertini E."/>
            <person name="Caccamo M."/>
            <person name="Echenique V."/>
        </authorList>
    </citation>
    <scope>NUCLEOTIDE SEQUENCE [LARGE SCALE GENOMIC DNA]</scope>
    <source>
        <strain evidence="3">cv. Victoria</strain>
        <tissue evidence="2">Leaf</tissue>
    </source>
</reference>
<gene>
    <name evidence="2" type="ORF">EJB05_56403</name>
</gene>
<dbReference type="OrthoDB" id="10258692at2759"/>
<dbReference type="InterPro" id="IPR009057">
    <property type="entry name" value="Homeodomain-like_sf"/>
</dbReference>
<evidence type="ECO:0000313" key="2">
    <source>
        <dbReference type="EMBL" id="TVT98310.1"/>
    </source>
</evidence>
<dbReference type="Gramene" id="TVT98310">
    <property type="protein sequence ID" value="TVT98310"/>
    <property type="gene ID" value="EJB05_56403"/>
</dbReference>
<organism evidence="2 3">
    <name type="scientific">Eragrostis curvula</name>
    <name type="common">weeping love grass</name>
    <dbReference type="NCBI Taxonomy" id="38414"/>
    <lineage>
        <taxon>Eukaryota</taxon>
        <taxon>Viridiplantae</taxon>
        <taxon>Streptophyta</taxon>
        <taxon>Embryophyta</taxon>
        <taxon>Tracheophyta</taxon>
        <taxon>Spermatophyta</taxon>
        <taxon>Magnoliopsida</taxon>
        <taxon>Liliopsida</taxon>
        <taxon>Poales</taxon>
        <taxon>Poaceae</taxon>
        <taxon>PACMAD clade</taxon>
        <taxon>Chloridoideae</taxon>
        <taxon>Eragrostideae</taxon>
        <taxon>Eragrostidinae</taxon>
        <taxon>Eragrostis</taxon>
    </lineage>
</organism>
<comment type="caution">
    <text evidence="2">The sequence shown here is derived from an EMBL/GenBank/DDBJ whole genome shotgun (WGS) entry which is preliminary data.</text>
</comment>
<evidence type="ECO:0008006" key="4">
    <source>
        <dbReference type="Google" id="ProtNLM"/>
    </source>
</evidence>
<dbReference type="AlphaFoldDB" id="A0A5J9SG83"/>
<sequence>MGKYRSSPLGRRKISERNRGMELLCAIARPPQERWSIRERINFKIALGRFGQDWPRVAQFISSKTTDQLRKGDQATSNEKCYPKIAQKANVH</sequence>